<protein>
    <submittedName>
        <fullName evidence="6">DUF2207 domain-containing protein</fullName>
    </submittedName>
</protein>
<feature type="signal peptide" evidence="3">
    <location>
        <begin position="1"/>
        <end position="26"/>
    </location>
</feature>
<evidence type="ECO:0000256" key="3">
    <source>
        <dbReference type="SAM" id="SignalP"/>
    </source>
</evidence>
<feature type="compositionally biased region" description="Gly residues" evidence="1">
    <location>
        <begin position="520"/>
        <end position="535"/>
    </location>
</feature>
<gene>
    <name evidence="6" type="ORF">JK634_17780</name>
</gene>
<dbReference type="InterPro" id="IPR018702">
    <property type="entry name" value="DUF2207"/>
</dbReference>
<dbReference type="AlphaFoldDB" id="A0A937FKJ7"/>
<dbReference type="InterPro" id="IPR048389">
    <property type="entry name" value="YciQ-like_C"/>
</dbReference>
<dbReference type="EMBL" id="JAESWA010000027">
    <property type="protein sequence ID" value="MBL4933636.1"/>
    <property type="molecule type" value="Genomic_DNA"/>
</dbReference>
<evidence type="ECO:0000259" key="4">
    <source>
        <dbReference type="Pfam" id="PF09972"/>
    </source>
</evidence>
<feature type="chain" id="PRO_5038520022" evidence="3">
    <location>
        <begin position="27"/>
        <end position="535"/>
    </location>
</feature>
<keyword evidence="2" id="KW-0812">Transmembrane</keyword>
<dbReference type="Proteomes" id="UP000623681">
    <property type="component" value="Unassembled WGS sequence"/>
</dbReference>
<feature type="domain" description="DUF2207" evidence="4">
    <location>
        <begin position="35"/>
        <end position="212"/>
    </location>
</feature>
<feature type="transmembrane region" description="Helical" evidence="2">
    <location>
        <begin position="246"/>
        <end position="266"/>
    </location>
</feature>
<evidence type="ECO:0000256" key="2">
    <source>
        <dbReference type="SAM" id="Phobius"/>
    </source>
</evidence>
<feature type="region of interest" description="Disordered" evidence="1">
    <location>
        <begin position="506"/>
        <end position="535"/>
    </location>
</feature>
<keyword evidence="2" id="KW-0472">Membrane</keyword>
<dbReference type="RefSeq" id="WP_202769078.1">
    <property type="nucleotide sequence ID" value="NZ_JAESWA010000027.1"/>
</dbReference>
<feature type="domain" description="Predicted membrane protein YciQ-like C-terminal" evidence="5">
    <location>
        <begin position="287"/>
        <end position="403"/>
    </location>
</feature>
<dbReference type="Pfam" id="PF09972">
    <property type="entry name" value="DUF2207"/>
    <property type="match status" value="1"/>
</dbReference>
<name>A0A937FKJ7_9CLOT</name>
<organism evidence="6 7">
    <name type="scientific">Clostridium paridis</name>
    <dbReference type="NCBI Taxonomy" id="2803863"/>
    <lineage>
        <taxon>Bacteria</taxon>
        <taxon>Bacillati</taxon>
        <taxon>Bacillota</taxon>
        <taxon>Clostridia</taxon>
        <taxon>Eubacteriales</taxon>
        <taxon>Clostridiaceae</taxon>
        <taxon>Clostridium</taxon>
    </lineage>
</organism>
<comment type="caution">
    <text evidence="6">The sequence shown here is derived from an EMBL/GenBank/DDBJ whole genome shotgun (WGS) entry which is preliminary data.</text>
</comment>
<proteinExistence type="predicted"/>
<keyword evidence="2" id="KW-1133">Transmembrane helix</keyword>
<reference evidence="6" key="1">
    <citation type="submission" date="2021-01" db="EMBL/GenBank/DDBJ databases">
        <title>Genome public.</title>
        <authorList>
            <person name="Liu C."/>
            <person name="Sun Q."/>
        </authorList>
    </citation>
    <scope>NUCLEOTIDE SEQUENCE</scope>
    <source>
        <strain evidence="6">YIM B02565</strain>
    </source>
</reference>
<evidence type="ECO:0000313" key="7">
    <source>
        <dbReference type="Proteomes" id="UP000623681"/>
    </source>
</evidence>
<evidence type="ECO:0000313" key="6">
    <source>
        <dbReference type="EMBL" id="MBL4933636.1"/>
    </source>
</evidence>
<evidence type="ECO:0000259" key="5">
    <source>
        <dbReference type="Pfam" id="PF20990"/>
    </source>
</evidence>
<keyword evidence="7" id="KW-1185">Reference proteome</keyword>
<dbReference type="Pfam" id="PF20990">
    <property type="entry name" value="DUF2207_C"/>
    <property type="match status" value="1"/>
</dbReference>
<keyword evidence="3" id="KW-0732">Signal</keyword>
<accession>A0A937FKJ7</accession>
<evidence type="ECO:0000256" key="1">
    <source>
        <dbReference type="SAM" id="MobiDB-lite"/>
    </source>
</evidence>
<sequence>MRKAGKVFKVLAISFICILFINPIHAFGASKEYYISNIDIKATVDDKGNMQVKETYKYNFTGSFNGIKRNIETNGSDGIENVKVNINDKEDVSQSDSENNNTYKLSESGNSEEVKIFSKSQDEEKVFNISYTVKNVVTKYKDLSELKWVFYKNEEDVKIDSINVYITLPKGITGEVSFNGEGPNRGVAENSDNKFIKLSLSDMGKNEVIGAAIHFPVAWVNTSKIIDKNYDEYMNESLKEKNKTNIAIMVAITLGMILIGGSIYAVSNKRKKEIAKYREDYIFFNGNHYEDIPADITPALVTVLLDDRLEMKDFLASILYLANKGFIKFEEKIDEDNYEEVAFNLVNGVDKSYLLKSEKYLLYWLNKLSENGRVDFSTLMEDAGEKSFRDRYNEWVSRVNEDAYDLNMYVHLAGKDRLTNEYENERLKWKAFKRYLVDLDDKEGLKKLDVWQRILPYAISLEVFDNISEHIRKTPGYNDAYNPMYNYGFLYFYSMSYQDNFNDQFSQSAPNTSSSSSFTGGDGGGFGGGGGSSAF</sequence>